<dbReference type="InterPro" id="IPR011037">
    <property type="entry name" value="Pyrv_Knase-like_insert_dom_sf"/>
</dbReference>
<gene>
    <name evidence="2" type="ORF">D1781_13555</name>
</gene>
<accession>A0A3A1TXE7</accession>
<dbReference type="GO" id="GO:0030151">
    <property type="term" value="F:molybdenum ion binding"/>
    <property type="evidence" value="ECO:0007669"/>
    <property type="project" value="InterPro"/>
</dbReference>
<reference evidence="3" key="1">
    <citation type="submission" date="2018-09" db="EMBL/GenBank/DDBJ databases">
        <authorList>
            <person name="Kim I."/>
        </authorList>
    </citation>
    <scope>NUCLEOTIDE SEQUENCE [LARGE SCALE GENOMIC DNA]</scope>
    <source>
        <strain evidence="3">DD4a</strain>
    </source>
</reference>
<dbReference type="PANTHER" id="PTHR30212">
    <property type="entry name" value="PROTEIN YIIM"/>
    <property type="match status" value="1"/>
</dbReference>
<dbReference type="InterPro" id="IPR005302">
    <property type="entry name" value="MoCF_Sase_C"/>
</dbReference>
<evidence type="ECO:0000313" key="3">
    <source>
        <dbReference type="Proteomes" id="UP000265742"/>
    </source>
</evidence>
<dbReference type="InterPro" id="IPR052353">
    <property type="entry name" value="Benzoxazolinone_Detox_Enz"/>
</dbReference>
<name>A0A3A1TXE7_9MICO</name>
<keyword evidence="3" id="KW-1185">Reference proteome</keyword>
<protein>
    <submittedName>
        <fullName evidence="2">MOSC domain-containing protein</fullName>
    </submittedName>
</protein>
<dbReference type="Gene3D" id="2.40.33.20">
    <property type="entry name" value="PK beta-barrel domain-like"/>
    <property type="match status" value="1"/>
</dbReference>
<dbReference type="Pfam" id="PF03473">
    <property type="entry name" value="MOSC"/>
    <property type="match status" value="1"/>
</dbReference>
<sequence>MAELVAVCVVHQLLPDRGGVGTTAIDKRPSAKPIRIRKLGLHADVQADRKYHGGEDQAVYAYAEEDAEHFARELGREIPPGTFGENLRTRGVEVTGAVIGERWRVGGAVLEVTSPRTPCGVFERRMGVKGWQDRFRAYGAPGAYFRVIRAGDVQAGDGIEVVERPDHGVTIGGWFTRQDPAAAQALLDAEAAGAIRLQDDVHRYIAKALARA</sequence>
<comment type="caution">
    <text evidence="2">The sequence shown here is derived from an EMBL/GenBank/DDBJ whole genome shotgun (WGS) entry which is preliminary data.</text>
</comment>
<dbReference type="SUPFAM" id="SSF50800">
    <property type="entry name" value="PK beta-barrel domain-like"/>
    <property type="match status" value="1"/>
</dbReference>
<dbReference type="GO" id="GO:0003824">
    <property type="term" value="F:catalytic activity"/>
    <property type="evidence" value="ECO:0007669"/>
    <property type="project" value="InterPro"/>
</dbReference>
<evidence type="ECO:0000259" key="1">
    <source>
        <dbReference type="PROSITE" id="PS51340"/>
    </source>
</evidence>
<feature type="domain" description="MOSC" evidence="1">
    <location>
        <begin position="28"/>
        <end position="162"/>
    </location>
</feature>
<dbReference type="EMBL" id="QXTG01000002">
    <property type="protein sequence ID" value="RIX28450.1"/>
    <property type="molecule type" value="Genomic_DNA"/>
</dbReference>
<proteinExistence type="predicted"/>
<dbReference type="Proteomes" id="UP000265742">
    <property type="component" value="Unassembled WGS sequence"/>
</dbReference>
<evidence type="ECO:0000313" key="2">
    <source>
        <dbReference type="EMBL" id="RIX28450.1"/>
    </source>
</evidence>
<dbReference type="PANTHER" id="PTHR30212:SF2">
    <property type="entry name" value="PROTEIN YIIM"/>
    <property type="match status" value="1"/>
</dbReference>
<organism evidence="2 3">
    <name type="scientific">Amnibacterium setariae</name>
    <dbReference type="NCBI Taxonomy" id="2306585"/>
    <lineage>
        <taxon>Bacteria</taxon>
        <taxon>Bacillati</taxon>
        <taxon>Actinomycetota</taxon>
        <taxon>Actinomycetes</taxon>
        <taxon>Micrococcales</taxon>
        <taxon>Microbacteriaceae</taxon>
        <taxon>Amnibacterium</taxon>
    </lineage>
</organism>
<dbReference type="GO" id="GO:0030170">
    <property type="term" value="F:pyridoxal phosphate binding"/>
    <property type="evidence" value="ECO:0007669"/>
    <property type="project" value="InterPro"/>
</dbReference>
<dbReference type="RefSeq" id="WP_119482760.1">
    <property type="nucleotide sequence ID" value="NZ_QXTG01000002.1"/>
</dbReference>
<dbReference type="OrthoDB" id="9786134at2"/>
<dbReference type="AlphaFoldDB" id="A0A3A1TXE7"/>
<dbReference type="PROSITE" id="PS51340">
    <property type="entry name" value="MOSC"/>
    <property type="match status" value="1"/>
</dbReference>